<gene>
    <name evidence="1" type="ORF">Patl1_28492</name>
</gene>
<evidence type="ECO:0000313" key="2">
    <source>
        <dbReference type="Proteomes" id="UP001164250"/>
    </source>
</evidence>
<organism evidence="1 2">
    <name type="scientific">Pistacia atlantica</name>
    <dbReference type="NCBI Taxonomy" id="434234"/>
    <lineage>
        <taxon>Eukaryota</taxon>
        <taxon>Viridiplantae</taxon>
        <taxon>Streptophyta</taxon>
        <taxon>Embryophyta</taxon>
        <taxon>Tracheophyta</taxon>
        <taxon>Spermatophyta</taxon>
        <taxon>Magnoliopsida</taxon>
        <taxon>eudicotyledons</taxon>
        <taxon>Gunneridae</taxon>
        <taxon>Pentapetalae</taxon>
        <taxon>rosids</taxon>
        <taxon>malvids</taxon>
        <taxon>Sapindales</taxon>
        <taxon>Anacardiaceae</taxon>
        <taxon>Pistacia</taxon>
    </lineage>
</organism>
<dbReference type="EMBL" id="CM047901">
    <property type="protein sequence ID" value="KAJ0096919.1"/>
    <property type="molecule type" value="Genomic_DNA"/>
</dbReference>
<name>A0ACC1BDH6_9ROSI</name>
<evidence type="ECO:0000313" key="1">
    <source>
        <dbReference type="EMBL" id="KAJ0096919.1"/>
    </source>
</evidence>
<accession>A0ACC1BDH6</accession>
<dbReference type="Proteomes" id="UP001164250">
    <property type="component" value="Chromosome 5"/>
</dbReference>
<reference evidence="2" key="1">
    <citation type="journal article" date="2023" name="G3 (Bethesda)">
        <title>Genome assembly and association tests identify interacting loci associated with vigor, precocity, and sex in interspecific pistachio rootstocks.</title>
        <authorList>
            <person name="Palmer W."/>
            <person name="Jacygrad E."/>
            <person name="Sagayaradj S."/>
            <person name="Cavanaugh K."/>
            <person name="Han R."/>
            <person name="Bertier L."/>
            <person name="Beede B."/>
            <person name="Kafkas S."/>
            <person name="Golino D."/>
            <person name="Preece J."/>
            <person name="Michelmore R."/>
        </authorList>
    </citation>
    <scope>NUCLEOTIDE SEQUENCE [LARGE SCALE GENOMIC DNA]</scope>
</reference>
<keyword evidence="2" id="KW-1185">Reference proteome</keyword>
<comment type="caution">
    <text evidence="1">The sequence shown here is derived from an EMBL/GenBank/DDBJ whole genome shotgun (WGS) entry which is preliminary data.</text>
</comment>
<protein>
    <submittedName>
        <fullName evidence="1">Uncharacterized protein</fullName>
    </submittedName>
</protein>
<sequence length="207" mass="23421">MRREEKRRKFHEAVLNTLYPPSSPPQAVDEEEKPGHPLEDFDVELINLDDFVRTGSSSDGGDDVDDNNGEGGECEPQKLSRAQRKRLRKKKLKEDASGRSKIIGPLLPTTKKRTKTIMMVEMKFNNQVFDKMSIRNVRLQKTSLVGCSKQKKLKNRRLAKRVAKEQLKLSSGSEKVDEGQSFESSNNRGNCDNDHSSMENSDQAQAS</sequence>
<proteinExistence type="predicted"/>